<accession>A0ABS8EV70</accession>
<name>A0ABS8EV70_9FIRM</name>
<keyword evidence="5" id="KW-0540">Nuclease</keyword>
<sequence length="175" mass="20700">MRLLDLCDIKYGYAFDSKRFTDNPIYPPLVRIRDVKRGFSETFYAGEYSKEYLLHKGDLLIGMDGEFNIARWKSVDALLNQRVCKISAKKETNEEYIRFALSKKLKNIEDKTSFVTVKHLSARELSTIEFTMPEYEKQRKIADILVSIENIIEKKKQELEQLDTFVKSRLRFHLF</sequence>
<comment type="similarity">
    <text evidence="1">Belongs to the type-I restriction system S methylase family.</text>
</comment>
<evidence type="ECO:0000256" key="3">
    <source>
        <dbReference type="ARBA" id="ARBA00023125"/>
    </source>
</evidence>
<evidence type="ECO:0000256" key="1">
    <source>
        <dbReference type="ARBA" id="ARBA00010923"/>
    </source>
</evidence>
<feature type="domain" description="Type I restriction modification DNA specificity" evidence="4">
    <location>
        <begin position="2"/>
        <end position="161"/>
    </location>
</feature>
<evidence type="ECO:0000259" key="4">
    <source>
        <dbReference type="Pfam" id="PF01420"/>
    </source>
</evidence>
<dbReference type="InterPro" id="IPR000055">
    <property type="entry name" value="Restrct_endonuc_typeI_TRD"/>
</dbReference>
<dbReference type="GO" id="GO:0016787">
    <property type="term" value="F:hydrolase activity"/>
    <property type="evidence" value="ECO:0007669"/>
    <property type="project" value="UniProtKB-KW"/>
</dbReference>
<dbReference type="PANTHER" id="PTHR30408:SF12">
    <property type="entry name" value="TYPE I RESTRICTION ENZYME MJAVIII SPECIFICITY SUBUNIT"/>
    <property type="match status" value="1"/>
</dbReference>
<keyword evidence="2" id="KW-0680">Restriction system</keyword>
<dbReference type="CDD" id="cd17257">
    <property type="entry name" value="RMtype1_S_EcoBI-TRD1-CR1_like"/>
    <property type="match status" value="1"/>
</dbReference>
<dbReference type="InterPro" id="IPR044946">
    <property type="entry name" value="Restrct_endonuc_typeI_TRD_sf"/>
</dbReference>
<evidence type="ECO:0000313" key="5">
    <source>
        <dbReference type="EMBL" id="MCC2149075.1"/>
    </source>
</evidence>
<dbReference type="EMBL" id="JAJEQE010000020">
    <property type="protein sequence ID" value="MCC2149075.1"/>
    <property type="molecule type" value="Genomic_DNA"/>
</dbReference>
<proteinExistence type="inferred from homology"/>
<reference evidence="5 6" key="1">
    <citation type="submission" date="2021-10" db="EMBL/GenBank/DDBJ databases">
        <title>Anaerobic single-cell dispensing facilitates the cultivation of human gut bacteria.</title>
        <authorList>
            <person name="Afrizal A."/>
        </authorList>
    </citation>
    <scope>NUCLEOTIDE SEQUENCE [LARGE SCALE GENOMIC DNA]</scope>
    <source>
        <strain evidence="5 6">CLA-AA-H246</strain>
    </source>
</reference>
<keyword evidence="5" id="KW-0255">Endonuclease</keyword>
<protein>
    <submittedName>
        <fullName evidence="5">Restriction endonuclease subunit S</fullName>
        <ecNumber evidence="5">3.1.21.-</ecNumber>
    </submittedName>
</protein>
<gene>
    <name evidence="5" type="ORF">LKD42_07375</name>
</gene>
<keyword evidence="5" id="KW-0378">Hydrolase</keyword>
<dbReference type="InterPro" id="IPR052021">
    <property type="entry name" value="Type-I_RS_S_subunit"/>
</dbReference>
<dbReference type="RefSeq" id="WP_248835286.1">
    <property type="nucleotide sequence ID" value="NZ_JAJEQE010000020.1"/>
</dbReference>
<dbReference type="Pfam" id="PF01420">
    <property type="entry name" value="Methylase_S"/>
    <property type="match status" value="1"/>
</dbReference>
<comment type="caution">
    <text evidence="5">The sequence shown here is derived from an EMBL/GenBank/DDBJ whole genome shotgun (WGS) entry which is preliminary data.</text>
</comment>
<dbReference type="EC" id="3.1.21.-" evidence="5"/>
<keyword evidence="3" id="KW-0238">DNA-binding</keyword>
<evidence type="ECO:0000313" key="6">
    <source>
        <dbReference type="Proteomes" id="UP001299235"/>
    </source>
</evidence>
<keyword evidence="6" id="KW-1185">Reference proteome</keyword>
<dbReference type="Proteomes" id="UP001299235">
    <property type="component" value="Unassembled WGS sequence"/>
</dbReference>
<dbReference type="Gene3D" id="3.90.220.20">
    <property type="entry name" value="DNA methylase specificity domains"/>
    <property type="match status" value="1"/>
</dbReference>
<dbReference type="GO" id="GO:0004519">
    <property type="term" value="F:endonuclease activity"/>
    <property type="evidence" value="ECO:0007669"/>
    <property type="project" value="UniProtKB-KW"/>
</dbReference>
<dbReference type="SUPFAM" id="SSF116734">
    <property type="entry name" value="DNA methylase specificity domain"/>
    <property type="match status" value="1"/>
</dbReference>
<dbReference type="PANTHER" id="PTHR30408">
    <property type="entry name" value="TYPE-1 RESTRICTION ENZYME ECOKI SPECIFICITY PROTEIN"/>
    <property type="match status" value="1"/>
</dbReference>
<organism evidence="5 6">
    <name type="scientific">Hominisplanchenecus faecis</name>
    <dbReference type="NCBI Taxonomy" id="2885351"/>
    <lineage>
        <taxon>Bacteria</taxon>
        <taxon>Bacillati</taxon>
        <taxon>Bacillota</taxon>
        <taxon>Clostridia</taxon>
        <taxon>Lachnospirales</taxon>
        <taxon>Lachnospiraceae</taxon>
        <taxon>Hominisplanchenecus</taxon>
    </lineage>
</organism>
<evidence type="ECO:0000256" key="2">
    <source>
        <dbReference type="ARBA" id="ARBA00022747"/>
    </source>
</evidence>